<accession>A0A4Z2CKA2</accession>
<name>A0A4Z2CKA2_SCHJA</name>
<dbReference type="Proteomes" id="UP000311919">
    <property type="component" value="Unassembled WGS sequence"/>
</dbReference>
<evidence type="ECO:0000313" key="1">
    <source>
        <dbReference type="EMBL" id="TNN04642.1"/>
    </source>
</evidence>
<dbReference type="EMBL" id="SKCS01001261">
    <property type="protein sequence ID" value="TNN04642.1"/>
    <property type="molecule type" value="Genomic_DNA"/>
</dbReference>
<keyword evidence="2" id="KW-1185">Reference proteome</keyword>
<comment type="caution">
    <text evidence="1">The sequence shown here is derived from an EMBL/GenBank/DDBJ whole genome shotgun (WGS) entry which is preliminary data.</text>
</comment>
<evidence type="ECO:0000313" key="2">
    <source>
        <dbReference type="Proteomes" id="UP000311919"/>
    </source>
</evidence>
<sequence length="78" mass="8557">MRATGLKEGRGYALMDGLLRSHMILMVLFEEKCSVVADSVFFDNCHDLHGAPYAALCPPQQGGPRITIHRGRVDGLTD</sequence>
<proteinExistence type="predicted"/>
<gene>
    <name evidence="1" type="ORF">EWB00_000798</name>
</gene>
<organism evidence="1 2">
    <name type="scientific">Schistosoma japonicum</name>
    <name type="common">Blood fluke</name>
    <dbReference type="NCBI Taxonomy" id="6182"/>
    <lineage>
        <taxon>Eukaryota</taxon>
        <taxon>Metazoa</taxon>
        <taxon>Spiralia</taxon>
        <taxon>Lophotrochozoa</taxon>
        <taxon>Platyhelminthes</taxon>
        <taxon>Trematoda</taxon>
        <taxon>Digenea</taxon>
        <taxon>Strigeidida</taxon>
        <taxon>Schistosomatoidea</taxon>
        <taxon>Schistosomatidae</taxon>
        <taxon>Schistosoma</taxon>
    </lineage>
</organism>
<reference evidence="1 2" key="1">
    <citation type="submission" date="2019-03" db="EMBL/GenBank/DDBJ databases">
        <title>An improved genome assembly of the fluke Schistosoma japonicum.</title>
        <authorList>
            <person name="Hu W."/>
            <person name="Luo F."/>
            <person name="Yin M."/>
            <person name="Mo X."/>
            <person name="Sun C."/>
            <person name="Wu Q."/>
            <person name="Zhu B."/>
            <person name="Xiang M."/>
            <person name="Wang J."/>
            <person name="Wang Y."/>
            <person name="Zhang T."/>
            <person name="Xu B."/>
            <person name="Zheng H."/>
            <person name="Feng Z."/>
        </authorList>
    </citation>
    <scope>NUCLEOTIDE SEQUENCE [LARGE SCALE GENOMIC DNA]</scope>
    <source>
        <strain evidence="1">HuSjv2</strain>
        <tissue evidence="1">Worms</tissue>
    </source>
</reference>
<protein>
    <submittedName>
        <fullName evidence="1">Uncharacterized protein</fullName>
    </submittedName>
</protein>
<dbReference type="AlphaFoldDB" id="A0A4Z2CKA2"/>